<evidence type="ECO:0000256" key="1">
    <source>
        <dbReference type="ARBA" id="ARBA00022801"/>
    </source>
</evidence>
<feature type="short sequence motif" description="GXGXXG" evidence="4">
    <location>
        <begin position="30"/>
        <end position="35"/>
    </location>
</feature>
<dbReference type="InterPro" id="IPR050301">
    <property type="entry name" value="NTE"/>
</dbReference>
<evidence type="ECO:0000256" key="4">
    <source>
        <dbReference type="PROSITE-ProRule" id="PRU01161"/>
    </source>
</evidence>
<feature type="short sequence motif" description="DGA/G" evidence="4">
    <location>
        <begin position="224"/>
        <end position="226"/>
    </location>
</feature>
<feature type="domain" description="PNPLA" evidence="5">
    <location>
        <begin position="26"/>
        <end position="237"/>
    </location>
</feature>
<accession>A0ABW6CSM9</accession>
<sequence>MSRSARLCASPEQPKPNGTPFQSVALLLQGGGALGAYQAGVYEALAERGVEPTWLAGISIGAINSAIIAGNAPAVRVSKLRTFWDAVSANRWPVPAYKTDPWRTGPFRGLLNQWAAAGVMLTGVPGFFSPRFPPPGLHVSGAEAAVSWYEAGELRAMLERLVDFELINHPSAMRFSVGAVNVRTGNFAYFDNATDTIAAEHVMASGALPPAFAPVEVDGEAYWDGGLVSNTPLDWVLSARSGLDTLVFQVDLWSAQGSRPSDLAGVAVRMKEIQYSSRTRAATDRFREQQQLRAALQDLIQSLPKELVCTPETMRLAEAADLAGFNIVQLIYRSPAYEQASKDYDFSRRSMEDHWRAGYENAAESLKHPQTLSLPRAPGEVAVYDFLRSADDSRAQQEIG</sequence>
<dbReference type="Proteomes" id="UP001598130">
    <property type="component" value="Unassembled WGS sequence"/>
</dbReference>
<feature type="active site" description="Proton acceptor" evidence="4">
    <location>
        <position position="224"/>
    </location>
</feature>
<feature type="short sequence motif" description="GXSXG" evidence="4">
    <location>
        <begin position="57"/>
        <end position="61"/>
    </location>
</feature>
<keyword evidence="3 4" id="KW-0443">Lipid metabolism</keyword>
<dbReference type="RefSeq" id="WP_377369099.1">
    <property type="nucleotide sequence ID" value="NZ_JAOTJD010000011.1"/>
</dbReference>
<gene>
    <name evidence="6" type="ORF">OCL97_07795</name>
</gene>
<dbReference type="CDD" id="cd07209">
    <property type="entry name" value="Pat_hypo_Ecoli_Z1214_like"/>
    <property type="match status" value="1"/>
</dbReference>
<dbReference type="Pfam" id="PF01734">
    <property type="entry name" value="Patatin"/>
    <property type="match status" value="1"/>
</dbReference>
<dbReference type="InterPro" id="IPR021095">
    <property type="entry name" value="DUF3734"/>
</dbReference>
<name>A0ABW6CSM9_9CAUL</name>
<organism evidence="6 7">
    <name type="scientific">Phenylobacterium ferrooxidans</name>
    <dbReference type="NCBI Taxonomy" id="2982689"/>
    <lineage>
        <taxon>Bacteria</taxon>
        <taxon>Pseudomonadati</taxon>
        <taxon>Pseudomonadota</taxon>
        <taxon>Alphaproteobacteria</taxon>
        <taxon>Caulobacterales</taxon>
        <taxon>Caulobacteraceae</taxon>
        <taxon>Phenylobacterium</taxon>
    </lineage>
</organism>
<proteinExistence type="predicted"/>
<keyword evidence="1 4" id="KW-0378">Hydrolase</keyword>
<dbReference type="Pfam" id="PF12536">
    <property type="entry name" value="DUF3734"/>
    <property type="match status" value="1"/>
</dbReference>
<feature type="active site" description="Nucleophile" evidence="4">
    <location>
        <position position="59"/>
    </location>
</feature>
<dbReference type="SUPFAM" id="SSF52151">
    <property type="entry name" value="FabD/lysophospholipase-like"/>
    <property type="match status" value="1"/>
</dbReference>
<evidence type="ECO:0000313" key="6">
    <source>
        <dbReference type="EMBL" id="MFD3263863.1"/>
    </source>
</evidence>
<dbReference type="PANTHER" id="PTHR14226">
    <property type="entry name" value="NEUROPATHY TARGET ESTERASE/SWISS CHEESE D.MELANOGASTER"/>
    <property type="match status" value="1"/>
</dbReference>
<dbReference type="InterPro" id="IPR002641">
    <property type="entry name" value="PNPLA_dom"/>
</dbReference>
<dbReference type="PROSITE" id="PS51635">
    <property type="entry name" value="PNPLA"/>
    <property type="match status" value="1"/>
</dbReference>
<dbReference type="InterPro" id="IPR016035">
    <property type="entry name" value="Acyl_Trfase/lysoPLipase"/>
</dbReference>
<dbReference type="PANTHER" id="PTHR14226:SF57">
    <property type="entry name" value="BLR7027 PROTEIN"/>
    <property type="match status" value="1"/>
</dbReference>
<reference evidence="6 7" key="1">
    <citation type="submission" date="2022-09" db="EMBL/GenBank/DDBJ databases">
        <title>New species of Phenylobacterium.</title>
        <authorList>
            <person name="Mieszkin S."/>
        </authorList>
    </citation>
    <scope>NUCLEOTIDE SEQUENCE [LARGE SCALE GENOMIC DNA]</scope>
    <source>
        <strain evidence="6 7">HK31-G</strain>
    </source>
</reference>
<evidence type="ECO:0000259" key="5">
    <source>
        <dbReference type="PROSITE" id="PS51635"/>
    </source>
</evidence>
<keyword evidence="2 4" id="KW-0442">Lipid degradation</keyword>
<protein>
    <submittedName>
        <fullName evidence="6">Patatin-like phospholipase family protein</fullName>
    </submittedName>
</protein>
<evidence type="ECO:0000256" key="3">
    <source>
        <dbReference type="ARBA" id="ARBA00023098"/>
    </source>
</evidence>
<evidence type="ECO:0000313" key="7">
    <source>
        <dbReference type="Proteomes" id="UP001598130"/>
    </source>
</evidence>
<dbReference type="Gene3D" id="3.40.1090.10">
    <property type="entry name" value="Cytosolic phospholipase A2 catalytic domain"/>
    <property type="match status" value="2"/>
</dbReference>
<comment type="caution">
    <text evidence="6">The sequence shown here is derived from an EMBL/GenBank/DDBJ whole genome shotgun (WGS) entry which is preliminary data.</text>
</comment>
<evidence type="ECO:0000256" key="2">
    <source>
        <dbReference type="ARBA" id="ARBA00022963"/>
    </source>
</evidence>
<dbReference type="EMBL" id="JAOTJD010000011">
    <property type="protein sequence ID" value="MFD3263863.1"/>
    <property type="molecule type" value="Genomic_DNA"/>
</dbReference>
<keyword evidence="7" id="KW-1185">Reference proteome</keyword>